<feature type="domain" description="ABC transporter" evidence="8">
    <location>
        <begin position="366"/>
        <end position="606"/>
    </location>
</feature>
<keyword evidence="3" id="KW-0547">Nucleotide-binding</keyword>
<dbReference type="Proteomes" id="UP001595850">
    <property type="component" value="Unassembled WGS sequence"/>
</dbReference>
<evidence type="ECO:0000313" key="11">
    <source>
        <dbReference type="Proteomes" id="UP001595850"/>
    </source>
</evidence>
<dbReference type="InterPro" id="IPR003439">
    <property type="entry name" value="ABC_transporter-like_ATP-bd"/>
</dbReference>
<dbReference type="Pfam" id="PF00005">
    <property type="entry name" value="ABC_tran"/>
    <property type="match status" value="1"/>
</dbReference>
<dbReference type="PROSITE" id="PS00211">
    <property type="entry name" value="ABC_TRANSPORTER_1"/>
    <property type="match status" value="1"/>
</dbReference>
<feature type="transmembrane region" description="Helical" evidence="7">
    <location>
        <begin position="84"/>
        <end position="101"/>
    </location>
</feature>
<feature type="transmembrane region" description="Helical" evidence="7">
    <location>
        <begin position="273"/>
        <end position="297"/>
    </location>
</feature>
<dbReference type="InterPro" id="IPR003593">
    <property type="entry name" value="AAA+_ATPase"/>
</dbReference>
<evidence type="ECO:0000256" key="7">
    <source>
        <dbReference type="SAM" id="Phobius"/>
    </source>
</evidence>
<dbReference type="PANTHER" id="PTHR43394:SF1">
    <property type="entry name" value="ATP-BINDING CASSETTE SUB-FAMILY B MEMBER 10, MITOCHONDRIAL"/>
    <property type="match status" value="1"/>
</dbReference>
<name>A0ABV8I0D5_9ACTN</name>
<evidence type="ECO:0000256" key="1">
    <source>
        <dbReference type="ARBA" id="ARBA00004651"/>
    </source>
</evidence>
<dbReference type="Gene3D" id="1.20.1560.10">
    <property type="entry name" value="ABC transporter type 1, transmembrane domain"/>
    <property type="match status" value="1"/>
</dbReference>
<evidence type="ECO:0000259" key="9">
    <source>
        <dbReference type="PROSITE" id="PS50929"/>
    </source>
</evidence>
<sequence>MTVGSTPEELPADLAENARTSASPSYWFHLIGVFWRLSPWKVTATGLLSWVSAVVPGLQVALTAQAVSGVAAELTGRGQGREQVVFAISALVALSVTTHVLGALQRYLGAVLSLELTMKISEMVMVKGTRMDLESYENADYYDRLERAKAESTSGNAYEILKQIVDTVASLVTLVSISVALFSWHPWAALLTLVSPLPATAVNAFYGKREWQVEYDRAQERRKSFYYQWITTSDHSFMEIKLFGLGPYFIARYRELIDSFFRVDRRLTRRAELWGAVVGLVGVFGSMGAITLAVFSAMSSGTIGELAGFLQAITAVSTAAAGLLGGLAGLYQNALYTGNLFDFLTLPESEITGGDRPFPAELRHGIEFRDVTFVYPGTDAKALDGFSCVIPAGRCCAIVGHNGAGKSTIVKLLARLYEPTSGRILIDGHPIEEYDLDDLRDNIGIIFQDFLKYEMTARENIGFGRITALDDLPRITGAARQSGADGAIGSLSGGYDTQLGRQFQDGEQLSVGQWQKVALARAFMRRAPILVLDEPTAAIDAEAEAEIFGRLRQAAADATALLIAHRFSTVRIADKIIVIEDGRLTEEGTHAELMARGGVYARLFSLQAAGYLDGEPSAGAPAGTPA</sequence>
<reference evidence="11" key="1">
    <citation type="journal article" date="2019" name="Int. J. Syst. Evol. Microbiol.">
        <title>The Global Catalogue of Microorganisms (GCM) 10K type strain sequencing project: providing services to taxonomists for standard genome sequencing and annotation.</title>
        <authorList>
            <consortium name="The Broad Institute Genomics Platform"/>
            <consortium name="The Broad Institute Genome Sequencing Center for Infectious Disease"/>
            <person name="Wu L."/>
            <person name="Ma J."/>
        </authorList>
    </citation>
    <scope>NUCLEOTIDE SEQUENCE [LARGE SCALE GENOMIC DNA]</scope>
    <source>
        <strain evidence="11">TBRC 4489</strain>
    </source>
</reference>
<gene>
    <name evidence="10" type="ORF">ACFOWE_03245</name>
</gene>
<dbReference type="SUPFAM" id="SSF52540">
    <property type="entry name" value="P-loop containing nucleoside triphosphate hydrolases"/>
    <property type="match status" value="1"/>
</dbReference>
<comment type="caution">
    <text evidence="10">The sequence shown here is derived from an EMBL/GenBank/DDBJ whole genome shotgun (WGS) entry which is preliminary data.</text>
</comment>
<keyword evidence="2 7" id="KW-0812">Transmembrane</keyword>
<dbReference type="Gene3D" id="3.40.50.300">
    <property type="entry name" value="P-loop containing nucleotide triphosphate hydrolases"/>
    <property type="match status" value="1"/>
</dbReference>
<dbReference type="InterPro" id="IPR011527">
    <property type="entry name" value="ABC1_TM_dom"/>
</dbReference>
<dbReference type="RefSeq" id="WP_377285241.1">
    <property type="nucleotide sequence ID" value="NZ_JBHSBM010000009.1"/>
</dbReference>
<feature type="domain" description="ABC transmembrane type-1" evidence="9">
    <location>
        <begin position="47"/>
        <end position="332"/>
    </location>
</feature>
<evidence type="ECO:0000256" key="5">
    <source>
        <dbReference type="ARBA" id="ARBA00022989"/>
    </source>
</evidence>
<keyword evidence="5 7" id="KW-1133">Transmembrane helix</keyword>
<dbReference type="SUPFAM" id="SSF90123">
    <property type="entry name" value="ABC transporter transmembrane region"/>
    <property type="match status" value="1"/>
</dbReference>
<feature type="transmembrane region" description="Helical" evidence="7">
    <location>
        <begin position="47"/>
        <end position="72"/>
    </location>
</feature>
<accession>A0ABV8I0D5</accession>
<dbReference type="InterPro" id="IPR036640">
    <property type="entry name" value="ABC1_TM_sf"/>
</dbReference>
<feature type="transmembrane region" description="Helical" evidence="7">
    <location>
        <begin position="309"/>
        <end position="331"/>
    </location>
</feature>
<keyword evidence="4 10" id="KW-0067">ATP-binding</keyword>
<evidence type="ECO:0000256" key="6">
    <source>
        <dbReference type="ARBA" id="ARBA00023136"/>
    </source>
</evidence>
<dbReference type="GO" id="GO:0005524">
    <property type="term" value="F:ATP binding"/>
    <property type="evidence" value="ECO:0007669"/>
    <property type="project" value="UniProtKB-KW"/>
</dbReference>
<evidence type="ECO:0000256" key="3">
    <source>
        <dbReference type="ARBA" id="ARBA00022741"/>
    </source>
</evidence>
<protein>
    <submittedName>
        <fullName evidence="10">ABC transporter ATP-binding protein</fullName>
    </submittedName>
</protein>
<dbReference type="EMBL" id="JBHSBM010000009">
    <property type="protein sequence ID" value="MFC4057290.1"/>
    <property type="molecule type" value="Genomic_DNA"/>
</dbReference>
<keyword evidence="11" id="KW-1185">Reference proteome</keyword>
<evidence type="ECO:0000259" key="8">
    <source>
        <dbReference type="PROSITE" id="PS50893"/>
    </source>
</evidence>
<feature type="transmembrane region" description="Helical" evidence="7">
    <location>
        <begin position="188"/>
        <end position="207"/>
    </location>
</feature>
<dbReference type="PANTHER" id="PTHR43394">
    <property type="entry name" value="ATP-DEPENDENT PERMEASE MDL1, MITOCHONDRIAL"/>
    <property type="match status" value="1"/>
</dbReference>
<evidence type="ECO:0000256" key="2">
    <source>
        <dbReference type="ARBA" id="ARBA00022692"/>
    </source>
</evidence>
<evidence type="ECO:0000256" key="4">
    <source>
        <dbReference type="ARBA" id="ARBA00022840"/>
    </source>
</evidence>
<keyword evidence="6 7" id="KW-0472">Membrane</keyword>
<dbReference type="SMART" id="SM00382">
    <property type="entry name" value="AAA"/>
    <property type="match status" value="1"/>
</dbReference>
<dbReference type="PROSITE" id="PS50893">
    <property type="entry name" value="ABC_TRANSPORTER_2"/>
    <property type="match status" value="1"/>
</dbReference>
<organism evidence="10 11">
    <name type="scientific">Planomonospora corallina</name>
    <dbReference type="NCBI Taxonomy" id="1806052"/>
    <lineage>
        <taxon>Bacteria</taxon>
        <taxon>Bacillati</taxon>
        <taxon>Actinomycetota</taxon>
        <taxon>Actinomycetes</taxon>
        <taxon>Streptosporangiales</taxon>
        <taxon>Streptosporangiaceae</taxon>
        <taxon>Planomonospora</taxon>
    </lineage>
</organism>
<dbReference type="InterPro" id="IPR039421">
    <property type="entry name" value="Type_1_exporter"/>
</dbReference>
<dbReference type="InterPro" id="IPR027417">
    <property type="entry name" value="P-loop_NTPase"/>
</dbReference>
<dbReference type="InterPro" id="IPR017871">
    <property type="entry name" value="ABC_transporter-like_CS"/>
</dbReference>
<dbReference type="PROSITE" id="PS50929">
    <property type="entry name" value="ABC_TM1F"/>
    <property type="match status" value="1"/>
</dbReference>
<proteinExistence type="predicted"/>
<evidence type="ECO:0000313" key="10">
    <source>
        <dbReference type="EMBL" id="MFC4057290.1"/>
    </source>
</evidence>
<comment type="subcellular location">
    <subcellularLocation>
        <location evidence="1">Cell membrane</location>
        <topology evidence="1">Multi-pass membrane protein</topology>
    </subcellularLocation>
</comment>